<organism evidence="2 3">
    <name type="scientific">Plastoroseomonas arctica</name>
    <dbReference type="NCBI Taxonomy" id="1509237"/>
    <lineage>
        <taxon>Bacteria</taxon>
        <taxon>Pseudomonadati</taxon>
        <taxon>Pseudomonadota</taxon>
        <taxon>Alphaproteobacteria</taxon>
        <taxon>Acetobacterales</taxon>
        <taxon>Acetobacteraceae</taxon>
        <taxon>Plastoroseomonas</taxon>
    </lineage>
</organism>
<dbReference type="Gene3D" id="3.10.129.10">
    <property type="entry name" value="Hotdog Thioesterase"/>
    <property type="match status" value="1"/>
</dbReference>
<dbReference type="SUPFAM" id="SSF54637">
    <property type="entry name" value="Thioesterase/thiol ester dehydrase-isomerase"/>
    <property type="match status" value="1"/>
</dbReference>
<evidence type="ECO:0000259" key="1">
    <source>
        <dbReference type="Pfam" id="PF03061"/>
    </source>
</evidence>
<dbReference type="EMBL" id="JAAEDH010000010">
    <property type="protein sequence ID" value="MBR0655456.1"/>
    <property type="molecule type" value="Genomic_DNA"/>
</dbReference>
<protein>
    <submittedName>
        <fullName evidence="2">PaaI family thioesterase</fullName>
    </submittedName>
</protein>
<feature type="domain" description="Thioesterase" evidence="1">
    <location>
        <begin position="54"/>
        <end position="128"/>
    </location>
</feature>
<dbReference type="InterPro" id="IPR006683">
    <property type="entry name" value="Thioestr_dom"/>
</dbReference>
<reference evidence="2" key="1">
    <citation type="submission" date="2020-01" db="EMBL/GenBank/DDBJ databases">
        <authorList>
            <person name="Rat A."/>
        </authorList>
    </citation>
    <scope>NUCLEOTIDE SEQUENCE</scope>
    <source>
        <strain evidence="2">LMG 28251</strain>
    </source>
</reference>
<dbReference type="Pfam" id="PF03061">
    <property type="entry name" value="4HBT"/>
    <property type="match status" value="1"/>
</dbReference>
<dbReference type="RefSeq" id="WP_211874293.1">
    <property type="nucleotide sequence ID" value="NZ_JAAEDH010000010.1"/>
</dbReference>
<proteinExistence type="predicted"/>
<gene>
    <name evidence="2" type="ORF">GXW79_10210</name>
</gene>
<dbReference type="CDD" id="cd03443">
    <property type="entry name" value="PaaI_thioesterase"/>
    <property type="match status" value="1"/>
</dbReference>
<keyword evidence="3" id="KW-1185">Reference proteome</keyword>
<dbReference type="AlphaFoldDB" id="A0AAF1JWL5"/>
<name>A0AAF1JWL5_9PROT</name>
<comment type="caution">
    <text evidence="2">The sequence shown here is derived from an EMBL/GenBank/DDBJ whole genome shotgun (WGS) entry which is preliminary data.</text>
</comment>
<sequence length="142" mass="15545">MSDAIPSAFNPSAEGWAVLPERGFPVLLGTFFSKQVDGAWRYGFLAEERHLNVGGVVHGGMLMTFMDDMLGLTVWQAVGRVPISTIQLNSRFVSPARAGDFVECVPRVERIARSVAFIRGELLVGDRLVLAADGVWKLLGQR</sequence>
<evidence type="ECO:0000313" key="2">
    <source>
        <dbReference type="EMBL" id="MBR0655456.1"/>
    </source>
</evidence>
<dbReference type="Proteomes" id="UP001196068">
    <property type="component" value="Unassembled WGS sequence"/>
</dbReference>
<reference evidence="2" key="2">
    <citation type="journal article" date="2021" name="Syst. Appl. Microbiol.">
        <title>Roseomonas hellenica sp. nov., isolated from roots of wild-growing Alkanna tinctoria.</title>
        <authorList>
            <person name="Rat A."/>
            <person name="Naranjo H.D."/>
            <person name="Lebbe L."/>
            <person name="Cnockaert M."/>
            <person name="Krigas N."/>
            <person name="Grigoriadou K."/>
            <person name="Maloupa E."/>
            <person name="Willems A."/>
        </authorList>
    </citation>
    <scope>NUCLEOTIDE SEQUENCE</scope>
    <source>
        <strain evidence="2">LMG 28251</strain>
    </source>
</reference>
<dbReference type="InterPro" id="IPR029069">
    <property type="entry name" value="HotDog_dom_sf"/>
</dbReference>
<evidence type="ECO:0000313" key="3">
    <source>
        <dbReference type="Proteomes" id="UP001196068"/>
    </source>
</evidence>
<accession>A0AAF1JWL5</accession>
<dbReference type="GO" id="GO:0016790">
    <property type="term" value="F:thiolester hydrolase activity"/>
    <property type="evidence" value="ECO:0007669"/>
    <property type="project" value="UniProtKB-ARBA"/>
</dbReference>